<keyword evidence="2" id="KW-1003">Cell membrane</keyword>
<dbReference type="AlphaFoldDB" id="A0A1L3MNZ8"/>
<protein>
    <recommendedName>
        <fullName evidence="7">RDD domain-containing protein</fullName>
    </recommendedName>
</protein>
<evidence type="ECO:0000256" key="5">
    <source>
        <dbReference type="ARBA" id="ARBA00023136"/>
    </source>
</evidence>
<evidence type="ECO:0000259" key="7">
    <source>
        <dbReference type="Pfam" id="PF06271"/>
    </source>
</evidence>
<evidence type="ECO:0000256" key="1">
    <source>
        <dbReference type="ARBA" id="ARBA00004651"/>
    </source>
</evidence>
<evidence type="ECO:0000256" key="6">
    <source>
        <dbReference type="SAM" id="Phobius"/>
    </source>
</evidence>
<dbReference type="GO" id="GO:0005886">
    <property type="term" value="C:plasma membrane"/>
    <property type="evidence" value="ECO:0007669"/>
    <property type="project" value="UniProtKB-SubCell"/>
</dbReference>
<proteinExistence type="predicted"/>
<dbReference type="PANTHER" id="PTHR36115">
    <property type="entry name" value="PROLINE-RICH ANTIGEN HOMOLOG-RELATED"/>
    <property type="match status" value="1"/>
</dbReference>
<evidence type="ECO:0000313" key="9">
    <source>
        <dbReference type="Proteomes" id="UP000181936"/>
    </source>
</evidence>
<sequence length="178" mass="20576">MDATFEGNEKETYVSLTEEKNQFTEYHYLLAGFWIRFWAYLVDLLVISSVNRIIVHPLFSLLGINTSESFFSPLTIVTTVTFFAYFVLLTKYFGQTLGKMIFGLKVRSLKGNQLTWSTILFREFIGRYISKFLFVGYIVAAFTPKKQGLHDIFADTQVIHEKLFVQKNEDLPVASKPI</sequence>
<gene>
    <name evidence="8" type="ORF">A9C19_04605</name>
</gene>
<dbReference type="Pfam" id="PF06271">
    <property type="entry name" value="RDD"/>
    <property type="match status" value="1"/>
</dbReference>
<dbReference type="KEGG" id="bwh:A9C19_04605"/>
<dbReference type="PANTHER" id="PTHR36115:SF9">
    <property type="entry name" value="LMO1584 PROTEIN"/>
    <property type="match status" value="1"/>
</dbReference>
<dbReference type="OrthoDB" id="9793824at2"/>
<evidence type="ECO:0000256" key="3">
    <source>
        <dbReference type="ARBA" id="ARBA00022692"/>
    </source>
</evidence>
<dbReference type="STRING" id="1547283.A9C19_04605"/>
<dbReference type="Proteomes" id="UP000181936">
    <property type="component" value="Chromosome"/>
</dbReference>
<name>A0A1L3MNZ8_9BACI</name>
<keyword evidence="4 6" id="KW-1133">Transmembrane helix</keyword>
<keyword evidence="9" id="KW-1185">Reference proteome</keyword>
<evidence type="ECO:0000313" key="8">
    <source>
        <dbReference type="EMBL" id="APH04077.1"/>
    </source>
</evidence>
<reference evidence="8 9" key="1">
    <citation type="journal article" date="2016" name="Sci. Rep.">
        <title>Complete genome sequence and transcriptomic analysis of a novel marine strain Bacillus weihaiensis reveals the mechanism of brown algae degradation.</title>
        <authorList>
            <person name="Zhu Y."/>
            <person name="Chen P."/>
            <person name="Bao Y."/>
            <person name="Men Y."/>
            <person name="Zeng Y."/>
            <person name="Yang J."/>
            <person name="Sun J."/>
            <person name="Sun Y."/>
        </authorList>
    </citation>
    <scope>NUCLEOTIDE SEQUENCE [LARGE SCALE GENOMIC DNA]</scope>
    <source>
        <strain evidence="8 9">Alg07</strain>
    </source>
</reference>
<dbReference type="InterPro" id="IPR010432">
    <property type="entry name" value="RDD"/>
</dbReference>
<feature type="domain" description="RDD" evidence="7">
    <location>
        <begin position="30"/>
        <end position="154"/>
    </location>
</feature>
<feature type="transmembrane region" description="Helical" evidence="6">
    <location>
        <begin position="70"/>
        <end position="90"/>
    </location>
</feature>
<dbReference type="InterPro" id="IPR051791">
    <property type="entry name" value="Pra-immunoreactive"/>
</dbReference>
<feature type="transmembrane region" description="Helical" evidence="6">
    <location>
        <begin position="28"/>
        <end position="50"/>
    </location>
</feature>
<keyword evidence="3 6" id="KW-0812">Transmembrane</keyword>
<evidence type="ECO:0000256" key="2">
    <source>
        <dbReference type="ARBA" id="ARBA00022475"/>
    </source>
</evidence>
<dbReference type="RefSeq" id="WP_072578871.1">
    <property type="nucleotide sequence ID" value="NZ_CP016020.1"/>
</dbReference>
<keyword evidence="5 6" id="KW-0472">Membrane</keyword>
<evidence type="ECO:0000256" key="4">
    <source>
        <dbReference type="ARBA" id="ARBA00022989"/>
    </source>
</evidence>
<comment type="subcellular location">
    <subcellularLocation>
        <location evidence="1">Cell membrane</location>
        <topology evidence="1">Multi-pass membrane protein</topology>
    </subcellularLocation>
</comment>
<accession>A0A1L3MNZ8</accession>
<dbReference type="EMBL" id="CP016020">
    <property type="protein sequence ID" value="APH04077.1"/>
    <property type="molecule type" value="Genomic_DNA"/>
</dbReference>
<organism evidence="8 9">
    <name type="scientific">Bacillus weihaiensis</name>
    <dbReference type="NCBI Taxonomy" id="1547283"/>
    <lineage>
        <taxon>Bacteria</taxon>
        <taxon>Bacillati</taxon>
        <taxon>Bacillota</taxon>
        <taxon>Bacilli</taxon>
        <taxon>Bacillales</taxon>
        <taxon>Bacillaceae</taxon>
        <taxon>Bacillus</taxon>
    </lineage>
</organism>